<accession>A0A9X1WD72</accession>
<organism evidence="1 2">
    <name type="scientific">Vibrio gelatinilyticus</name>
    <dbReference type="NCBI Taxonomy" id="2893468"/>
    <lineage>
        <taxon>Bacteria</taxon>
        <taxon>Pseudomonadati</taxon>
        <taxon>Pseudomonadota</taxon>
        <taxon>Gammaproteobacteria</taxon>
        <taxon>Vibrionales</taxon>
        <taxon>Vibrionaceae</taxon>
        <taxon>Vibrio</taxon>
    </lineage>
</organism>
<dbReference type="Gene3D" id="2.60.40.10">
    <property type="entry name" value="Immunoglobulins"/>
    <property type="match status" value="1"/>
</dbReference>
<evidence type="ECO:0000313" key="2">
    <source>
        <dbReference type="Proteomes" id="UP001139488"/>
    </source>
</evidence>
<dbReference type="EMBL" id="JAJNNZ010000003">
    <property type="protein sequence ID" value="MCJ2376260.1"/>
    <property type="molecule type" value="Genomic_DNA"/>
</dbReference>
<dbReference type="Proteomes" id="UP001139488">
    <property type="component" value="Unassembled WGS sequence"/>
</dbReference>
<sequence>MSLLGNKCNWYGRVKVIVLAVMSLVLSGYAFAKLDGAIFTTTPSGEIVNENVRYESKQEVFLDGGPGPNAPGSAAALPEGFYYFQVTNPSGKCLLSSIDSDAGVNGGSCYESVKGKGGPKNAVTFSAEPLECRLFYFDGEDGIQFQNPTYTVSQKIKGQWVDVEVPCSHMLGSEYIAENGGELSEGDTIQLFPFANTPNSGGVYKAWVATEQSVIDACGGEEYVSDGATGELCNHFFGFVPRFSKTDNFKVRLGDRDVPVTYDIALRSFHDKNLNCQYDPEGDELIKNWDFGVIDPLKIRNVFRTTNSEAFPITFSVLEQELAAWSVDQFMWFAQQNGVTPLNANYSHFATFAELRDYAPLHNDGSLRLDFVSPLACDQGQGVQVISRDTGEQTDDGFIPSNFADPVPGTKGEDPAPVLVASFGSVGIADITVCKVFDSNRNGVKDSGEHNIANWPVVLTVPKSVPLPDNINIDDTPVLWTKLVNIFGNDIAGMYNRTISKQTGSDGCVRFRALVPNIRGDLASYVLQEQLSQAQGWVNTSPHTVTFDVRSVLSYVNELPVIDGEVYKRDDGLTGGGFEFNNTCELIVNFDTKGYWHNKNGLSELTEADRVYVNGLAPYSSASAYFGSGDEPFDGLFSDNSPVSAAFSGDGVIWEAGTWQSEVSQFLVDNNGDAETHLHKEQLAQQLLAFLFNTRHRPDNSGLSGDVTLQVNGNWVSLSSLIDEAITVWLSNDVADIVAMSELLDGFNNNDALVVIPSTYSDCYAPFPE</sequence>
<dbReference type="AlphaFoldDB" id="A0A9X1WD72"/>
<name>A0A9X1WD72_9VIBR</name>
<proteinExistence type="predicted"/>
<reference evidence="1" key="1">
    <citation type="submission" date="2021-11" db="EMBL/GenBank/DDBJ databases">
        <title>Vibrio ZSDE26 sp. nov. and Vibrio ZSDZ34 sp. nov., isolated from coastal seawater in Qingdao.</title>
        <authorList>
            <person name="Zhang P."/>
        </authorList>
    </citation>
    <scope>NUCLEOTIDE SEQUENCE</scope>
    <source>
        <strain evidence="1">ZSDZ34</strain>
    </source>
</reference>
<keyword evidence="2" id="KW-1185">Reference proteome</keyword>
<comment type="caution">
    <text evidence="1">The sequence shown here is derived from an EMBL/GenBank/DDBJ whole genome shotgun (WGS) entry which is preliminary data.</text>
</comment>
<evidence type="ECO:0000313" key="1">
    <source>
        <dbReference type="EMBL" id="MCJ2376260.1"/>
    </source>
</evidence>
<dbReference type="RefSeq" id="WP_244355700.1">
    <property type="nucleotide sequence ID" value="NZ_JAJNNZ010000003.1"/>
</dbReference>
<dbReference type="InterPro" id="IPR013783">
    <property type="entry name" value="Ig-like_fold"/>
</dbReference>
<protein>
    <submittedName>
        <fullName evidence="1">Uncharacterized protein</fullName>
    </submittedName>
</protein>
<gene>
    <name evidence="1" type="ORF">LNL84_05365</name>
</gene>